<protein>
    <submittedName>
        <fullName evidence="1">Uncharacterized protein</fullName>
    </submittedName>
</protein>
<dbReference type="Proteomes" id="UP000245698">
    <property type="component" value="Unassembled WGS sequence"/>
</dbReference>
<organism evidence="1 2">
    <name type="scientific">Mesorhizobium delmotii</name>
    <dbReference type="NCBI Taxonomy" id="1631247"/>
    <lineage>
        <taxon>Bacteria</taxon>
        <taxon>Pseudomonadati</taxon>
        <taxon>Pseudomonadota</taxon>
        <taxon>Alphaproteobacteria</taxon>
        <taxon>Hyphomicrobiales</taxon>
        <taxon>Phyllobacteriaceae</taxon>
        <taxon>Mesorhizobium</taxon>
    </lineage>
</organism>
<sequence>MPVLGIANSGRYSNRDLDAKLALAKRTLDDAKREKMLLELGEIVFNDVALIPMHREVLVVAARKDLQFTTRADQYTLAMNAETCLRSFRLDEHRHRVRCGSRPRYIRSRRDRHFCFQIRPTLPLLSVCAACGGGRRQSRSAGGRPWHRPHLVPGLPRRVRRVRTLERLRHFVPAVSNRRSRRRCPQRIQIHDRGRYPLRSGAARHSRGSRCKISSGLDPLRHVRIFRRRAIHPPLCHHPSRQAMGGVDRRAGLGDLARSRTGLVGGHS</sequence>
<evidence type="ECO:0000313" key="2">
    <source>
        <dbReference type="Proteomes" id="UP000245698"/>
    </source>
</evidence>
<name>A0A2P9ADQ2_9HYPH</name>
<dbReference type="SUPFAM" id="SSF53850">
    <property type="entry name" value="Periplasmic binding protein-like II"/>
    <property type="match status" value="1"/>
</dbReference>
<dbReference type="Gene3D" id="3.10.105.10">
    <property type="entry name" value="Dipeptide-binding Protein, Domain 3"/>
    <property type="match status" value="1"/>
</dbReference>
<gene>
    <name evidence="1" type="ORF">BQ8482_111181</name>
</gene>
<proteinExistence type="predicted"/>
<accession>A0A2P9ADQ2</accession>
<dbReference type="AlphaFoldDB" id="A0A2P9ADQ2"/>
<reference evidence="2" key="1">
    <citation type="submission" date="2016-12" db="EMBL/GenBank/DDBJ databases">
        <authorList>
            <person name="Brunel B."/>
        </authorList>
    </citation>
    <scope>NUCLEOTIDE SEQUENCE [LARGE SCALE GENOMIC DNA]</scope>
</reference>
<dbReference type="EMBL" id="FUIG01000013">
    <property type="protein sequence ID" value="SJM29251.1"/>
    <property type="molecule type" value="Genomic_DNA"/>
</dbReference>
<evidence type="ECO:0000313" key="1">
    <source>
        <dbReference type="EMBL" id="SJM29251.1"/>
    </source>
</evidence>
<keyword evidence="2" id="KW-1185">Reference proteome</keyword>